<dbReference type="RefSeq" id="WP_063612658.1">
    <property type="nucleotide sequence ID" value="NZ_CP015441.1"/>
</dbReference>
<protein>
    <recommendedName>
        <fullName evidence="4">DUF2231 domain-containing protein</fullName>
    </recommendedName>
</protein>
<feature type="chain" id="PRO_5007898952" description="DUF2231 domain-containing protein" evidence="3">
    <location>
        <begin position="23"/>
        <end position="219"/>
    </location>
</feature>
<feature type="compositionally biased region" description="Low complexity" evidence="1">
    <location>
        <begin position="46"/>
        <end position="61"/>
    </location>
</feature>
<evidence type="ECO:0000259" key="4">
    <source>
        <dbReference type="Pfam" id="PF09990"/>
    </source>
</evidence>
<feature type="domain" description="DUF2231" evidence="4">
    <location>
        <begin position="89"/>
        <end position="208"/>
    </location>
</feature>
<dbReference type="AlphaFoldDB" id="A0A168M5S9"/>
<feature type="signal peptide" evidence="3">
    <location>
        <begin position="1"/>
        <end position="22"/>
    </location>
</feature>
<feature type="transmembrane region" description="Helical" evidence="2">
    <location>
        <begin position="184"/>
        <end position="203"/>
    </location>
</feature>
<reference evidence="5 6" key="1">
    <citation type="submission" date="2016-04" db="EMBL/GenBank/DDBJ databases">
        <title>The complete genome sequence of Erythrobacter atlanticus s21-N3.</title>
        <authorList>
            <person name="Wang W."/>
            <person name="Wang L."/>
            <person name="Zhuang L."/>
            <person name="Shao Z."/>
        </authorList>
    </citation>
    <scope>NUCLEOTIDE SEQUENCE [LARGE SCALE GENOMIC DNA]</scope>
    <source>
        <strain evidence="6">s21-N3</strain>
        <plasmid evidence="6">Plasmid</plasmid>
    </source>
</reference>
<keyword evidence="2" id="KW-1133">Transmembrane helix</keyword>
<dbReference type="InterPro" id="IPR019251">
    <property type="entry name" value="DUF2231_TM"/>
</dbReference>
<feature type="transmembrane region" description="Helical" evidence="2">
    <location>
        <begin position="125"/>
        <end position="145"/>
    </location>
</feature>
<dbReference type="KEGG" id="ery:CP97_15011"/>
<evidence type="ECO:0000256" key="3">
    <source>
        <dbReference type="SAM" id="SignalP"/>
    </source>
</evidence>
<keyword evidence="2" id="KW-0472">Membrane</keyword>
<feature type="transmembrane region" description="Helical" evidence="2">
    <location>
        <begin position="94"/>
        <end position="113"/>
    </location>
</feature>
<dbReference type="Proteomes" id="UP000059113">
    <property type="component" value="Plasmid"/>
</dbReference>
<keyword evidence="6" id="KW-1185">Reference proteome</keyword>
<keyword evidence="2" id="KW-0812">Transmembrane</keyword>
<organism evidence="5 6">
    <name type="scientific">Aurantiacibacter atlanticus</name>
    <dbReference type="NCBI Taxonomy" id="1648404"/>
    <lineage>
        <taxon>Bacteria</taxon>
        <taxon>Pseudomonadati</taxon>
        <taxon>Pseudomonadota</taxon>
        <taxon>Alphaproteobacteria</taxon>
        <taxon>Sphingomonadales</taxon>
        <taxon>Erythrobacteraceae</taxon>
        <taxon>Aurantiacibacter</taxon>
    </lineage>
</organism>
<keyword evidence="5" id="KW-0614">Plasmid</keyword>
<geneLocation type="plasmid" evidence="6"/>
<evidence type="ECO:0000313" key="5">
    <source>
        <dbReference type="EMBL" id="ANC50702.1"/>
    </source>
</evidence>
<evidence type="ECO:0000313" key="6">
    <source>
        <dbReference type="Proteomes" id="UP000059113"/>
    </source>
</evidence>
<feature type="region of interest" description="Disordered" evidence="1">
    <location>
        <begin position="30"/>
        <end position="76"/>
    </location>
</feature>
<sequence length="219" mass="22638">MKAVHFLILVCAVILPLGPVYAHGDEAHDPATNAAASSEPSQEATGMSGMQSASGQSAEAGHGSDGHDDASGGHESVSEGDFVTVLKKLHPATIHFPIALFLLAALAELFVMAGRGAAAEPAVRVLIYGGAGGAVVAALFGWIHTGLWFGGDTVMHLHRWNGMLIAALGLALAALAYRPRKDRVLLRTGLFAMAALILLQGFLGGELAHGPDHLGLSWI</sequence>
<keyword evidence="3" id="KW-0732">Signal</keyword>
<feature type="compositionally biased region" description="Basic and acidic residues" evidence="1">
    <location>
        <begin position="62"/>
        <end position="72"/>
    </location>
</feature>
<evidence type="ECO:0000256" key="2">
    <source>
        <dbReference type="SAM" id="Phobius"/>
    </source>
</evidence>
<dbReference type="OrthoDB" id="7500556at2"/>
<name>A0A168M5S9_9SPHN</name>
<evidence type="ECO:0000256" key="1">
    <source>
        <dbReference type="SAM" id="MobiDB-lite"/>
    </source>
</evidence>
<dbReference type="Pfam" id="PF09990">
    <property type="entry name" value="DUF2231"/>
    <property type="match status" value="1"/>
</dbReference>
<feature type="transmembrane region" description="Helical" evidence="2">
    <location>
        <begin position="157"/>
        <end position="177"/>
    </location>
</feature>
<proteinExistence type="predicted"/>
<accession>A0A168M5S9</accession>
<gene>
    <name evidence="5" type="ORF">CP97_15011</name>
</gene>
<dbReference type="EMBL" id="CP015441">
    <property type="protein sequence ID" value="ANC50702.1"/>
    <property type="molecule type" value="Genomic_DNA"/>
</dbReference>
<feature type="compositionally biased region" description="Polar residues" evidence="1">
    <location>
        <begin position="34"/>
        <end position="45"/>
    </location>
</feature>